<evidence type="ECO:0000313" key="1">
    <source>
        <dbReference type="EMBL" id="VDP34982.1"/>
    </source>
</evidence>
<sequence length="145" mass="16525">MDEFVTSSSSVKVNGIELPRTAVFRYLGSAVAPDGKPMVEVNSCMSAAWSKWRSLTSVLGDRNIPERLKLKLYREIVRPVAMHGAVCWHETKEVETRLSVMETKMLRWTAGVMRMDRTRNDAIQQKFGVVPIADKMREARLRCPK</sequence>
<name>A0A183GJI9_HELPZ</name>
<gene>
    <name evidence="1" type="ORF">HPBE_LOCUS22841</name>
</gene>
<protein>
    <submittedName>
        <fullName evidence="3">Reverse transcriptase</fullName>
    </submittedName>
</protein>
<evidence type="ECO:0000313" key="3">
    <source>
        <dbReference type="WBParaSite" id="HPBE_0002284201-mRNA-1"/>
    </source>
</evidence>
<dbReference type="OrthoDB" id="425681at2759"/>
<dbReference type="PANTHER" id="PTHR46238:SF8">
    <property type="entry name" value="ENDONUCLEASE_EXONUCLEASE_PHOSPHATASE DOMAIN-CONTAINING PROTEIN"/>
    <property type="match status" value="1"/>
</dbReference>
<dbReference type="PANTHER" id="PTHR46238">
    <property type="entry name" value="REVERSE TRANSCRIPTASE DOMAIN-CONTAINING PROTEIN"/>
    <property type="match status" value="1"/>
</dbReference>
<dbReference type="Proteomes" id="UP000050761">
    <property type="component" value="Unassembled WGS sequence"/>
</dbReference>
<keyword evidence="2" id="KW-1185">Reference proteome</keyword>
<evidence type="ECO:0000313" key="2">
    <source>
        <dbReference type="Proteomes" id="UP000050761"/>
    </source>
</evidence>
<reference evidence="1 2" key="1">
    <citation type="submission" date="2018-11" db="EMBL/GenBank/DDBJ databases">
        <authorList>
            <consortium name="Pathogen Informatics"/>
        </authorList>
    </citation>
    <scope>NUCLEOTIDE SEQUENCE [LARGE SCALE GENOMIC DNA]</scope>
</reference>
<accession>A0A183GJI9</accession>
<accession>A0A3P8C8A8</accession>
<organism evidence="2 3">
    <name type="scientific">Heligmosomoides polygyrus</name>
    <name type="common">Parasitic roundworm</name>
    <dbReference type="NCBI Taxonomy" id="6339"/>
    <lineage>
        <taxon>Eukaryota</taxon>
        <taxon>Metazoa</taxon>
        <taxon>Ecdysozoa</taxon>
        <taxon>Nematoda</taxon>
        <taxon>Chromadorea</taxon>
        <taxon>Rhabditida</taxon>
        <taxon>Rhabditina</taxon>
        <taxon>Rhabditomorpha</taxon>
        <taxon>Strongyloidea</taxon>
        <taxon>Heligmosomidae</taxon>
        <taxon>Heligmosomoides</taxon>
    </lineage>
</organism>
<proteinExistence type="predicted"/>
<dbReference type="EMBL" id="UZAH01034407">
    <property type="protein sequence ID" value="VDP34982.1"/>
    <property type="molecule type" value="Genomic_DNA"/>
</dbReference>
<reference evidence="3" key="2">
    <citation type="submission" date="2019-09" db="UniProtKB">
        <authorList>
            <consortium name="WormBaseParasite"/>
        </authorList>
    </citation>
    <scope>IDENTIFICATION</scope>
</reference>
<dbReference type="AlphaFoldDB" id="A0A183GJI9"/>
<dbReference type="WBParaSite" id="HPBE_0002284201-mRNA-1">
    <property type="protein sequence ID" value="HPBE_0002284201-mRNA-1"/>
    <property type="gene ID" value="HPBE_0002284201"/>
</dbReference>